<dbReference type="Gene3D" id="3.30.70.270">
    <property type="match status" value="1"/>
</dbReference>
<dbReference type="GO" id="GO:0003964">
    <property type="term" value="F:RNA-directed DNA polymerase activity"/>
    <property type="evidence" value="ECO:0007669"/>
    <property type="project" value="UniProtKB-KW"/>
</dbReference>
<reference evidence="2" key="1">
    <citation type="submission" date="2020-08" db="EMBL/GenBank/DDBJ databases">
        <title>Multicomponent nature underlies the extraordinary mechanical properties of spider dragline silk.</title>
        <authorList>
            <person name="Kono N."/>
            <person name="Nakamura H."/>
            <person name="Mori M."/>
            <person name="Yoshida Y."/>
            <person name="Ohtoshi R."/>
            <person name="Malay A.D."/>
            <person name="Moran D.A.P."/>
            <person name="Tomita M."/>
            <person name="Numata K."/>
            <person name="Arakawa K."/>
        </authorList>
    </citation>
    <scope>NUCLEOTIDE SEQUENCE</scope>
</reference>
<keyword evidence="3" id="KW-1185">Reference proteome</keyword>
<dbReference type="Gene3D" id="3.10.10.10">
    <property type="entry name" value="HIV Type 1 Reverse Transcriptase, subunit A, domain 1"/>
    <property type="match status" value="1"/>
</dbReference>
<dbReference type="InterPro" id="IPR053134">
    <property type="entry name" value="RNA-dir_DNA_polymerase"/>
</dbReference>
<dbReference type="InterPro" id="IPR043128">
    <property type="entry name" value="Rev_trsase/Diguanyl_cyclase"/>
</dbReference>
<evidence type="ECO:0000313" key="2">
    <source>
        <dbReference type="EMBL" id="GFT54486.1"/>
    </source>
</evidence>
<name>A0A8X6TVI3_NEPPI</name>
<protein>
    <submittedName>
        <fullName evidence="2">Reverse transcriptase domain-containing protein</fullName>
    </submittedName>
</protein>
<keyword evidence="2" id="KW-0808">Transferase</keyword>
<dbReference type="Proteomes" id="UP000887013">
    <property type="component" value="Unassembled WGS sequence"/>
</dbReference>
<organism evidence="2 3">
    <name type="scientific">Nephila pilipes</name>
    <name type="common">Giant wood spider</name>
    <name type="synonym">Nephila maculata</name>
    <dbReference type="NCBI Taxonomy" id="299642"/>
    <lineage>
        <taxon>Eukaryota</taxon>
        <taxon>Metazoa</taxon>
        <taxon>Ecdysozoa</taxon>
        <taxon>Arthropoda</taxon>
        <taxon>Chelicerata</taxon>
        <taxon>Arachnida</taxon>
        <taxon>Araneae</taxon>
        <taxon>Araneomorphae</taxon>
        <taxon>Entelegynae</taxon>
        <taxon>Araneoidea</taxon>
        <taxon>Nephilidae</taxon>
        <taxon>Nephila</taxon>
    </lineage>
</organism>
<dbReference type="PANTHER" id="PTHR24559:SF444">
    <property type="entry name" value="REVERSE TRANSCRIPTASE DOMAIN-CONTAINING PROTEIN"/>
    <property type="match status" value="1"/>
</dbReference>
<dbReference type="Pfam" id="PF00078">
    <property type="entry name" value="RVT_1"/>
    <property type="match status" value="1"/>
</dbReference>
<dbReference type="PANTHER" id="PTHR24559">
    <property type="entry name" value="TRANSPOSON TY3-I GAG-POL POLYPROTEIN"/>
    <property type="match status" value="1"/>
</dbReference>
<dbReference type="SUPFAM" id="SSF56672">
    <property type="entry name" value="DNA/RNA polymerases"/>
    <property type="match status" value="1"/>
</dbReference>
<feature type="domain" description="Reverse transcriptase" evidence="1">
    <location>
        <begin position="1"/>
        <end position="104"/>
    </location>
</feature>
<evidence type="ECO:0000313" key="3">
    <source>
        <dbReference type="Proteomes" id="UP000887013"/>
    </source>
</evidence>
<keyword evidence="2" id="KW-0695">RNA-directed DNA polymerase</keyword>
<comment type="caution">
    <text evidence="2">The sequence shown here is derived from an EMBL/GenBank/DDBJ whole genome shotgun (WGS) entry which is preliminary data.</text>
</comment>
<proteinExistence type="predicted"/>
<dbReference type="AlphaFoldDB" id="A0A8X6TVI3"/>
<evidence type="ECO:0000259" key="1">
    <source>
        <dbReference type="Pfam" id="PF00078"/>
    </source>
</evidence>
<sequence>MDVKSAFNTIRLRETVIYKTGFATPDGHFEFLCMLFSVTNGPSTMTRVIKLAYSHLAPYNVNAYIDDISTSHYDFSYNLKVLYKIFEATHNAGFKLTPGKSQRAVLEISPFWSNSLSRRQTPLFRAYSISKMLFDS</sequence>
<accession>A0A8X6TVI3</accession>
<gene>
    <name evidence="2" type="primary">AVEN_58120_1</name>
    <name evidence="2" type="ORF">NPIL_534211</name>
</gene>
<keyword evidence="2" id="KW-0548">Nucleotidyltransferase</keyword>
<dbReference type="InterPro" id="IPR000477">
    <property type="entry name" value="RT_dom"/>
</dbReference>
<dbReference type="EMBL" id="BMAW01066305">
    <property type="protein sequence ID" value="GFT54486.1"/>
    <property type="molecule type" value="Genomic_DNA"/>
</dbReference>
<dbReference type="OrthoDB" id="1430630at2759"/>
<dbReference type="InterPro" id="IPR043502">
    <property type="entry name" value="DNA/RNA_pol_sf"/>
</dbReference>